<proteinExistence type="predicted"/>
<evidence type="ECO:0000313" key="2">
    <source>
        <dbReference type="Proteomes" id="UP000000753"/>
    </source>
</evidence>
<gene>
    <name evidence="1" type="ordered locus">swp_4475</name>
</gene>
<dbReference type="AlphaFoldDB" id="B8CUC6"/>
<dbReference type="HOGENOM" id="CLU_3348577_0_0_6"/>
<keyword evidence="2" id="KW-1185">Reference proteome</keyword>
<dbReference type="Proteomes" id="UP000000753">
    <property type="component" value="Chromosome"/>
</dbReference>
<sequence>MFLILYFESTANMGAIKPFFQHRTDILIIGAANSLQR</sequence>
<protein>
    <submittedName>
        <fullName evidence="1">Uncharacterized protein</fullName>
    </submittedName>
</protein>
<evidence type="ECO:0000313" key="1">
    <source>
        <dbReference type="EMBL" id="ACJ31118.1"/>
    </source>
</evidence>
<name>B8CUC6_SHEPW</name>
<dbReference type="EMBL" id="CP000472">
    <property type="protein sequence ID" value="ACJ31118.1"/>
    <property type="molecule type" value="Genomic_DNA"/>
</dbReference>
<reference evidence="1 2" key="1">
    <citation type="journal article" date="2008" name="PLoS ONE">
        <title>Environmental adaptation: genomic analysis of the piezotolerant and psychrotolerant deep-sea iron reducing bacterium Shewanella piezotolerans WP3.</title>
        <authorList>
            <person name="Wang F."/>
            <person name="Wang J."/>
            <person name="Jian H."/>
            <person name="Zhang B."/>
            <person name="Li S."/>
            <person name="Wang F."/>
            <person name="Zeng X."/>
            <person name="Gao L."/>
            <person name="Bartlett D.H."/>
            <person name="Yu J."/>
            <person name="Hu S."/>
            <person name="Xiao X."/>
        </authorList>
    </citation>
    <scope>NUCLEOTIDE SEQUENCE [LARGE SCALE GENOMIC DNA]</scope>
    <source>
        <strain evidence="2">WP3 / JCM 13877</strain>
    </source>
</reference>
<dbReference type="KEGG" id="swp:swp_4475"/>
<organism evidence="1 2">
    <name type="scientific">Shewanella piezotolerans (strain WP3 / JCM 13877)</name>
    <dbReference type="NCBI Taxonomy" id="225849"/>
    <lineage>
        <taxon>Bacteria</taxon>
        <taxon>Pseudomonadati</taxon>
        <taxon>Pseudomonadota</taxon>
        <taxon>Gammaproteobacteria</taxon>
        <taxon>Alteromonadales</taxon>
        <taxon>Shewanellaceae</taxon>
        <taxon>Shewanella</taxon>
    </lineage>
</organism>
<accession>B8CUC6</accession>